<organism evidence="3 4">
    <name type="scientific">Apiospora marii</name>
    <dbReference type="NCBI Taxonomy" id="335849"/>
    <lineage>
        <taxon>Eukaryota</taxon>
        <taxon>Fungi</taxon>
        <taxon>Dikarya</taxon>
        <taxon>Ascomycota</taxon>
        <taxon>Pezizomycotina</taxon>
        <taxon>Sordariomycetes</taxon>
        <taxon>Xylariomycetidae</taxon>
        <taxon>Amphisphaeriales</taxon>
        <taxon>Apiosporaceae</taxon>
        <taxon>Apiospora</taxon>
    </lineage>
</organism>
<evidence type="ECO:0000313" key="3">
    <source>
        <dbReference type="EMBL" id="KAK8026768.1"/>
    </source>
</evidence>
<keyword evidence="2" id="KW-1133">Transmembrane helix</keyword>
<comment type="caution">
    <text evidence="3">The sequence shown here is derived from an EMBL/GenBank/DDBJ whole genome shotgun (WGS) entry which is preliminary data.</text>
</comment>
<keyword evidence="2" id="KW-0472">Membrane</keyword>
<feature type="compositionally biased region" description="Low complexity" evidence="1">
    <location>
        <begin position="35"/>
        <end position="50"/>
    </location>
</feature>
<gene>
    <name evidence="3" type="ORF">PG991_003824</name>
</gene>
<dbReference type="EMBL" id="JAQQWI010000007">
    <property type="protein sequence ID" value="KAK8026768.1"/>
    <property type="molecule type" value="Genomic_DNA"/>
</dbReference>
<sequence length="262" mass="27626">MTTPYCPTGYHLANSLQGPIQGGRRPSAWQMATATLAAGSSSTGSPAGMGWNIKHHRREEDEGTATTTTTTSNAPRATGTDWKQSQAVPAPSTTGGSRGTLPELPGNRDFPLPSSSSTGDSQEGQQQPPPPPPSSSPSAPQDNNNNNSDGTATTIGLSVGVTLAVVALILGAVLLVVRRRRRRRRRSSSTSSFSAGGERGEYPAGPPAPPPPVEMQQPQQHPQRWTELPAPLPRAMTRTRPCELPDGPYGRATAELDVGRQR</sequence>
<accession>A0ABR1S4J2</accession>
<feature type="region of interest" description="Disordered" evidence="1">
    <location>
        <begin position="180"/>
        <end position="262"/>
    </location>
</feature>
<feature type="compositionally biased region" description="Polar residues" evidence="1">
    <location>
        <begin position="113"/>
        <end position="124"/>
    </location>
</feature>
<feature type="compositionally biased region" description="Low complexity" evidence="1">
    <location>
        <begin position="136"/>
        <end position="148"/>
    </location>
</feature>
<feature type="compositionally biased region" description="Low complexity" evidence="1">
    <location>
        <begin position="64"/>
        <end position="80"/>
    </location>
</feature>
<evidence type="ECO:0000313" key="4">
    <source>
        <dbReference type="Proteomes" id="UP001396898"/>
    </source>
</evidence>
<evidence type="ECO:0000256" key="2">
    <source>
        <dbReference type="SAM" id="Phobius"/>
    </source>
</evidence>
<feature type="compositionally biased region" description="Pro residues" evidence="1">
    <location>
        <begin position="204"/>
        <end position="213"/>
    </location>
</feature>
<keyword evidence="4" id="KW-1185">Reference proteome</keyword>
<name>A0ABR1S4J2_9PEZI</name>
<keyword evidence="2" id="KW-0812">Transmembrane</keyword>
<feature type="region of interest" description="Disordered" evidence="1">
    <location>
        <begin position="35"/>
        <end position="151"/>
    </location>
</feature>
<reference evidence="3 4" key="1">
    <citation type="submission" date="2023-01" db="EMBL/GenBank/DDBJ databases">
        <title>Analysis of 21 Apiospora genomes using comparative genomics revels a genus with tremendous synthesis potential of carbohydrate active enzymes and secondary metabolites.</title>
        <authorList>
            <person name="Sorensen T."/>
        </authorList>
    </citation>
    <scope>NUCLEOTIDE SEQUENCE [LARGE SCALE GENOMIC DNA]</scope>
    <source>
        <strain evidence="3 4">CBS 20057</strain>
    </source>
</reference>
<dbReference type="Proteomes" id="UP001396898">
    <property type="component" value="Unassembled WGS sequence"/>
</dbReference>
<evidence type="ECO:0000256" key="1">
    <source>
        <dbReference type="SAM" id="MobiDB-lite"/>
    </source>
</evidence>
<feature type="compositionally biased region" description="Low complexity" evidence="1">
    <location>
        <begin position="214"/>
        <end position="223"/>
    </location>
</feature>
<proteinExistence type="predicted"/>
<feature type="compositionally biased region" description="Polar residues" evidence="1">
    <location>
        <begin position="81"/>
        <end position="95"/>
    </location>
</feature>
<feature type="transmembrane region" description="Helical" evidence="2">
    <location>
        <begin position="155"/>
        <end position="177"/>
    </location>
</feature>
<protein>
    <submittedName>
        <fullName evidence="3">Uncharacterized protein</fullName>
    </submittedName>
</protein>